<reference evidence="1 2" key="1">
    <citation type="submission" date="2023-08" db="EMBL/GenBank/DDBJ databases">
        <title>Microbacterium sp. nov., isolated from a waste landfill.</title>
        <authorList>
            <person name="Wen W."/>
        </authorList>
    </citation>
    <scope>NUCLEOTIDE SEQUENCE [LARGE SCALE GENOMIC DNA]</scope>
    <source>
        <strain evidence="1 2">ASV81</strain>
    </source>
</reference>
<dbReference type="EMBL" id="JAVFCB010000006">
    <property type="protein sequence ID" value="MDQ4214514.1"/>
    <property type="molecule type" value="Genomic_DNA"/>
</dbReference>
<comment type="caution">
    <text evidence="1">The sequence shown here is derived from an EMBL/GenBank/DDBJ whole genome shotgun (WGS) entry which is preliminary data.</text>
</comment>
<evidence type="ECO:0000313" key="1">
    <source>
        <dbReference type="EMBL" id="MDQ4214514.1"/>
    </source>
</evidence>
<name>A0ABU0XHA8_9MICO</name>
<sequence>MTTTSYAVIGTGPSRLAVMRALGTAGIVATGRTGSIAGDASLRAVPTAEAGAG</sequence>
<protein>
    <submittedName>
        <fullName evidence="1">Uncharacterized protein</fullName>
    </submittedName>
</protein>
<gene>
    <name evidence="1" type="ORF">RBR11_11385</name>
</gene>
<organism evidence="1 2">
    <name type="scientific">Microbacterium capsulatum</name>
    <dbReference type="NCBI Taxonomy" id="3041921"/>
    <lineage>
        <taxon>Bacteria</taxon>
        <taxon>Bacillati</taxon>
        <taxon>Actinomycetota</taxon>
        <taxon>Actinomycetes</taxon>
        <taxon>Micrococcales</taxon>
        <taxon>Microbacteriaceae</taxon>
        <taxon>Microbacterium</taxon>
    </lineage>
</organism>
<keyword evidence="2" id="KW-1185">Reference proteome</keyword>
<accession>A0ABU0XHA8</accession>
<dbReference type="RefSeq" id="WP_308489458.1">
    <property type="nucleotide sequence ID" value="NZ_JAVFCB010000006.1"/>
</dbReference>
<dbReference type="Proteomes" id="UP001230289">
    <property type="component" value="Unassembled WGS sequence"/>
</dbReference>
<evidence type="ECO:0000313" key="2">
    <source>
        <dbReference type="Proteomes" id="UP001230289"/>
    </source>
</evidence>
<proteinExistence type="predicted"/>